<keyword evidence="1" id="KW-0732">Signal</keyword>
<evidence type="ECO:0008006" key="4">
    <source>
        <dbReference type="Google" id="ProtNLM"/>
    </source>
</evidence>
<evidence type="ECO:0000313" key="3">
    <source>
        <dbReference type="Proteomes" id="UP001396898"/>
    </source>
</evidence>
<sequence>MLFLNKAVLLAGALPVAVHALNLNITAITTNGTGSSIFECWSLSAPLETTSQPGLVGAASSFLGDLANMTYTVTPAGFDSGDHNAPYNQWVIPVTGFAIATLPDDPAASLYASKDMPGGIMFAADIADLSHAGHGSLFPGYTPTILLQIPTLGNKIPEHTVLHAGVCTSNDTVGFSTL</sequence>
<feature type="signal peptide" evidence="1">
    <location>
        <begin position="1"/>
        <end position="20"/>
    </location>
</feature>
<reference evidence="2 3" key="1">
    <citation type="submission" date="2023-01" db="EMBL/GenBank/DDBJ databases">
        <title>Analysis of 21 Apiospora genomes using comparative genomics revels a genus with tremendous synthesis potential of carbohydrate active enzymes and secondary metabolites.</title>
        <authorList>
            <person name="Sorensen T."/>
        </authorList>
    </citation>
    <scope>NUCLEOTIDE SEQUENCE [LARGE SCALE GENOMIC DNA]</scope>
    <source>
        <strain evidence="2 3">CBS 20057</strain>
    </source>
</reference>
<proteinExistence type="predicted"/>
<comment type="caution">
    <text evidence="2">The sequence shown here is derived from an EMBL/GenBank/DDBJ whole genome shotgun (WGS) entry which is preliminary data.</text>
</comment>
<keyword evidence="3" id="KW-1185">Reference proteome</keyword>
<evidence type="ECO:0000313" key="2">
    <source>
        <dbReference type="EMBL" id="KAK8037360.1"/>
    </source>
</evidence>
<name>A0ABR1SSQ6_9PEZI</name>
<protein>
    <recommendedName>
        <fullName evidence="4">Small secreted protein</fullName>
    </recommendedName>
</protein>
<dbReference type="Proteomes" id="UP001396898">
    <property type="component" value="Unassembled WGS sequence"/>
</dbReference>
<evidence type="ECO:0000256" key="1">
    <source>
        <dbReference type="SAM" id="SignalP"/>
    </source>
</evidence>
<accession>A0ABR1SSQ6</accession>
<gene>
    <name evidence="2" type="ORF">PG991_000706</name>
</gene>
<dbReference type="EMBL" id="JAQQWI010000002">
    <property type="protein sequence ID" value="KAK8037360.1"/>
    <property type="molecule type" value="Genomic_DNA"/>
</dbReference>
<organism evidence="2 3">
    <name type="scientific">Apiospora marii</name>
    <dbReference type="NCBI Taxonomy" id="335849"/>
    <lineage>
        <taxon>Eukaryota</taxon>
        <taxon>Fungi</taxon>
        <taxon>Dikarya</taxon>
        <taxon>Ascomycota</taxon>
        <taxon>Pezizomycotina</taxon>
        <taxon>Sordariomycetes</taxon>
        <taxon>Xylariomycetidae</taxon>
        <taxon>Amphisphaeriales</taxon>
        <taxon>Apiosporaceae</taxon>
        <taxon>Apiospora</taxon>
    </lineage>
</organism>
<feature type="chain" id="PRO_5046655302" description="Small secreted protein" evidence="1">
    <location>
        <begin position="21"/>
        <end position="178"/>
    </location>
</feature>